<dbReference type="PANTHER" id="PTHR35146:SF1">
    <property type="entry name" value="UPF0178 PROTEIN YAII"/>
    <property type="match status" value="1"/>
</dbReference>
<dbReference type="AlphaFoldDB" id="A0A383R6H9"/>
<comment type="similarity">
    <text evidence="1 2">Belongs to the UPF0178 family.</text>
</comment>
<dbReference type="HAMAP" id="MF_00489">
    <property type="entry name" value="UPF0178"/>
    <property type="match status" value="1"/>
</dbReference>
<dbReference type="RefSeq" id="WP_021258132.1">
    <property type="nucleotide sequence ID" value="NZ_JAPDMW010000004.1"/>
</dbReference>
<dbReference type="InterPro" id="IPR003791">
    <property type="entry name" value="UPF0178"/>
</dbReference>
<name>A0A383R6H9_PAEAL</name>
<reference evidence="4" key="1">
    <citation type="submission" date="2018-08" db="EMBL/GenBank/DDBJ databases">
        <authorList>
            <person name="Chevrot R."/>
        </authorList>
    </citation>
    <scope>NUCLEOTIDE SEQUENCE [LARGE SCALE GENOMIC DNA]</scope>
</reference>
<dbReference type="NCBIfam" id="NF001095">
    <property type="entry name" value="PRK00124.1"/>
    <property type="match status" value="1"/>
</dbReference>
<dbReference type="EMBL" id="LS992241">
    <property type="protein sequence ID" value="SYX82538.1"/>
    <property type="molecule type" value="Genomic_DNA"/>
</dbReference>
<evidence type="ECO:0000256" key="2">
    <source>
        <dbReference type="HAMAP-Rule" id="MF_00489"/>
    </source>
</evidence>
<dbReference type="Pfam" id="PF02639">
    <property type="entry name" value="DUF188"/>
    <property type="match status" value="1"/>
</dbReference>
<evidence type="ECO:0000313" key="3">
    <source>
        <dbReference type="EMBL" id="SYX82538.1"/>
    </source>
</evidence>
<evidence type="ECO:0000313" key="4">
    <source>
        <dbReference type="Proteomes" id="UP000304148"/>
    </source>
</evidence>
<protein>
    <recommendedName>
        <fullName evidence="2">UPF0178 protein PBLR_10960</fullName>
    </recommendedName>
</protein>
<gene>
    <name evidence="3" type="ORF">PBLR_10960</name>
</gene>
<evidence type="ECO:0000256" key="1">
    <source>
        <dbReference type="ARBA" id="ARBA00008522"/>
    </source>
</evidence>
<proteinExistence type="inferred from homology"/>
<sequence length="171" mass="18826">MKVPTLYENGENMSSKLRIVVDADACPVKNEIVAAAIEMGAGVIFVASYAAFAPDWQLMNLDIHTVFVDQAFQAADIYIANTARSGDVVVTGDYGLAALCLPRGASVLTPRGSELTGDNVDEYLTRRHISSKARRAGLRTKGPRAMSEEDREIFQHKLTKLLLREQEKMRP</sequence>
<dbReference type="Proteomes" id="UP000304148">
    <property type="component" value="Chromosome"/>
</dbReference>
<accession>A0A383R6H9</accession>
<dbReference type="PANTHER" id="PTHR35146">
    <property type="entry name" value="UPF0178 PROTEIN YAII"/>
    <property type="match status" value="1"/>
</dbReference>
<organism evidence="3 4">
    <name type="scientific">Paenibacillus alvei</name>
    <name type="common">Bacillus alvei</name>
    <dbReference type="NCBI Taxonomy" id="44250"/>
    <lineage>
        <taxon>Bacteria</taxon>
        <taxon>Bacillati</taxon>
        <taxon>Bacillota</taxon>
        <taxon>Bacilli</taxon>
        <taxon>Bacillales</taxon>
        <taxon>Paenibacillaceae</taxon>
        <taxon>Paenibacillus</taxon>
    </lineage>
</organism>